<keyword evidence="6" id="KW-0067">ATP-binding</keyword>
<keyword evidence="10" id="KW-1185">Reference proteome</keyword>
<dbReference type="SMART" id="SM00220">
    <property type="entry name" value="S_TKc"/>
    <property type="match status" value="1"/>
</dbReference>
<dbReference type="InterPro" id="IPR000719">
    <property type="entry name" value="Prot_kinase_dom"/>
</dbReference>
<organism evidence="9 10">
    <name type="scientific">Lentzea miocenica</name>
    <dbReference type="NCBI Taxonomy" id="3095431"/>
    <lineage>
        <taxon>Bacteria</taxon>
        <taxon>Bacillati</taxon>
        <taxon>Actinomycetota</taxon>
        <taxon>Actinomycetes</taxon>
        <taxon>Pseudonocardiales</taxon>
        <taxon>Pseudonocardiaceae</taxon>
        <taxon>Lentzea</taxon>
    </lineage>
</organism>
<gene>
    <name evidence="9" type="ORF">SK803_37190</name>
</gene>
<dbReference type="CDD" id="cd14014">
    <property type="entry name" value="STKc_PknB_like"/>
    <property type="match status" value="1"/>
</dbReference>
<dbReference type="PANTHER" id="PTHR43289">
    <property type="entry name" value="MITOGEN-ACTIVATED PROTEIN KINASE KINASE KINASE 20-RELATED"/>
    <property type="match status" value="1"/>
</dbReference>
<evidence type="ECO:0000256" key="6">
    <source>
        <dbReference type="ARBA" id="ARBA00022840"/>
    </source>
</evidence>
<name>A0ABU4TCF9_9PSEU</name>
<dbReference type="EMBL" id="JAXAVW010000039">
    <property type="protein sequence ID" value="MDX8035866.1"/>
    <property type="molecule type" value="Genomic_DNA"/>
</dbReference>
<dbReference type="Proteomes" id="UP001285521">
    <property type="component" value="Unassembled WGS sequence"/>
</dbReference>
<sequence length="378" mass="41980">MELLYRWCTDGIVIFSVKPPTSPDGPHGPLIDWRLTQPVLGFAQDADRTLASQRAGQHDEARKLAEQLSNLSAGLELSRVLIEITDSEYLSHAIASARALVTDIRAKAHGDDDLAQASWNIVRQLSRSNLKDYSLDRERMTGGQAYVYIACHKASGTLVAYKRLKIRDADSIARMRREIEAGSMFGHQTNVMPILDADPESCWFVMPLASSTARAKAAELREPKRLKELLVAVCDALRTPHEMGWIHRDLKPDNLLMLDNRWVVADWGLSRRPRGATSDPGRTRTGTGYGTEGYAAPELSLDAHRVGPEADIYSLGQIVGSILTGRSPQANIPLIPPFEPWAEVVSRATRYVPAERHQSVDEFMNHVDTASQTHNRST</sequence>
<keyword evidence="4" id="KW-0547">Nucleotide-binding</keyword>
<reference evidence="9 10" key="1">
    <citation type="submission" date="2023-11" db="EMBL/GenBank/DDBJ databases">
        <title>Lentzea sokolovensis, sp. nov., Lentzea kristufkii, sp. nov., and Lentzea miocenensis, sp. nov., rare actinobacteria from Sokolov Coal Basin, Miocene lacustrine sediment, Czech Republic.</title>
        <authorList>
            <person name="Lara A."/>
            <person name="Kotroba L."/>
            <person name="Nouioui I."/>
            <person name="Neumann-Schaal M."/>
            <person name="Mast Y."/>
            <person name="Chronakova A."/>
        </authorList>
    </citation>
    <scope>NUCLEOTIDE SEQUENCE [LARGE SCALE GENOMIC DNA]</scope>
    <source>
        <strain evidence="9 10">BCCO 10_0856</strain>
    </source>
</reference>
<feature type="domain" description="Protein kinase" evidence="8">
    <location>
        <begin position="133"/>
        <end position="378"/>
    </location>
</feature>
<protein>
    <recommendedName>
        <fullName evidence="1">non-specific serine/threonine protein kinase</fullName>
        <ecNumber evidence="1">2.7.11.1</ecNumber>
    </recommendedName>
</protein>
<dbReference type="Pfam" id="PF00069">
    <property type="entry name" value="Pkinase"/>
    <property type="match status" value="1"/>
</dbReference>
<keyword evidence="2" id="KW-0723">Serine/threonine-protein kinase</keyword>
<dbReference type="GO" id="GO:0004674">
    <property type="term" value="F:protein serine/threonine kinase activity"/>
    <property type="evidence" value="ECO:0007669"/>
    <property type="project" value="UniProtKB-EC"/>
</dbReference>
<evidence type="ECO:0000256" key="5">
    <source>
        <dbReference type="ARBA" id="ARBA00022777"/>
    </source>
</evidence>
<feature type="region of interest" description="Disordered" evidence="7">
    <location>
        <begin position="273"/>
        <end position="293"/>
    </location>
</feature>
<dbReference type="PROSITE" id="PS50011">
    <property type="entry name" value="PROTEIN_KINASE_DOM"/>
    <property type="match status" value="1"/>
</dbReference>
<evidence type="ECO:0000313" key="10">
    <source>
        <dbReference type="Proteomes" id="UP001285521"/>
    </source>
</evidence>
<dbReference type="PANTHER" id="PTHR43289:SF6">
    <property type="entry name" value="SERINE_THREONINE-PROTEIN KINASE NEKL-3"/>
    <property type="match status" value="1"/>
</dbReference>
<dbReference type="RefSeq" id="WP_319970883.1">
    <property type="nucleotide sequence ID" value="NZ_JAXAVW010000039.1"/>
</dbReference>
<dbReference type="SUPFAM" id="SSF56112">
    <property type="entry name" value="Protein kinase-like (PK-like)"/>
    <property type="match status" value="1"/>
</dbReference>
<comment type="caution">
    <text evidence="9">The sequence shown here is derived from an EMBL/GenBank/DDBJ whole genome shotgun (WGS) entry which is preliminary data.</text>
</comment>
<evidence type="ECO:0000256" key="2">
    <source>
        <dbReference type="ARBA" id="ARBA00022527"/>
    </source>
</evidence>
<evidence type="ECO:0000256" key="1">
    <source>
        <dbReference type="ARBA" id="ARBA00012513"/>
    </source>
</evidence>
<proteinExistence type="predicted"/>
<keyword evidence="3 9" id="KW-0808">Transferase</keyword>
<dbReference type="Gene3D" id="3.30.200.20">
    <property type="entry name" value="Phosphorylase Kinase, domain 1"/>
    <property type="match status" value="1"/>
</dbReference>
<evidence type="ECO:0000256" key="3">
    <source>
        <dbReference type="ARBA" id="ARBA00022679"/>
    </source>
</evidence>
<dbReference type="Gene3D" id="1.10.510.10">
    <property type="entry name" value="Transferase(Phosphotransferase) domain 1"/>
    <property type="match status" value="1"/>
</dbReference>
<dbReference type="InterPro" id="IPR011009">
    <property type="entry name" value="Kinase-like_dom_sf"/>
</dbReference>
<evidence type="ECO:0000313" key="9">
    <source>
        <dbReference type="EMBL" id="MDX8035866.1"/>
    </source>
</evidence>
<keyword evidence="5 9" id="KW-0418">Kinase</keyword>
<evidence type="ECO:0000259" key="8">
    <source>
        <dbReference type="PROSITE" id="PS50011"/>
    </source>
</evidence>
<evidence type="ECO:0000256" key="7">
    <source>
        <dbReference type="SAM" id="MobiDB-lite"/>
    </source>
</evidence>
<accession>A0ABU4TCF9</accession>
<dbReference type="EC" id="2.7.11.1" evidence="1"/>
<evidence type="ECO:0000256" key="4">
    <source>
        <dbReference type="ARBA" id="ARBA00022741"/>
    </source>
</evidence>